<dbReference type="Pfam" id="PF04402">
    <property type="entry name" value="SIMPL"/>
    <property type="match status" value="1"/>
</dbReference>
<dbReference type="GeneID" id="14919403"/>
<dbReference type="PANTHER" id="PTHR34387">
    <property type="entry name" value="SLR1258 PROTEIN"/>
    <property type="match status" value="1"/>
</dbReference>
<accession>L8H2C8</accession>
<proteinExistence type="predicted"/>
<dbReference type="Gene3D" id="3.30.110.170">
    <property type="entry name" value="Protein of unknown function (DUF541), domain 1"/>
    <property type="match status" value="1"/>
</dbReference>
<evidence type="ECO:0008006" key="3">
    <source>
        <dbReference type="Google" id="ProtNLM"/>
    </source>
</evidence>
<evidence type="ECO:0000313" key="1">
    <source>
        <dbReference type="EMBL" id="ELR18536.1"/>
    </source>
</evidence>
<dbReference type="Proteomes" id="UP000011083">
    <property type="component" value="Unassembled WGS sequence"/>
</dbReference>
<gene>
    <name evidence="1" type="ORF">ACA1_154190</name>
</gene>
<dbReference type="AlphaFoldDB" id="L8H2C8"/>
<dbReference type="KEGG" id="acan:ACA1_154190"/>
<dbReference type="InterPro" id="IPR007497">
    <property type="entry name" value="SIMPL/DUF541"/>
</dbReference>
<dbReference type="InterPro" id="IPR052022">
    <property type="entry name" value="26kDa_periplasmic_antigen"/>
</dbReference>
<dbReference type="Gene3D" id="3.30.70.2970">
    <property type="entry name" value="Protein of unknown function (DUF541), domain 2"/>
    <property type="match status" value="1"/>
</dbReference>
<organism evidence="1 2">
    <name type="scientific">Acanthamoeba castellanii (strain ATCC 30010 / Neff)</name>
    <dbReference type="NCBI Taxonomy" id="1257118"/>
    <lineage>
        <taxon>Eukaryota</taxon>
        <taxon>Amoebozoa</taxon>
        <taxon>Discosea</taxon>
        <taxon>Longamoebia</taxon>
        <taxon>Centramoebida</taxon>
        <taxon>Acanthamoebidae</taxon>
        <taxon>Acanthamoeba</taxon>
    </lineage>
</organism>
<dbReference type="GO" id="GO:0006974">
    <property type="term" value="P:DNA damage response"/>
    <property type="evidence" value="ECO:0007669"/>
    <property type="project" value="TreeGrafter"/>
</dbReference>
<name>L8H2C8_ACACF</name>
<dbReference type="EMBL" id="KB007951">
    <property type="protein sequence ID" value="ELR18536.1"/>
    <property type="molecule type" value="Genomic_DNA"/>
</dbReference>
<dbReference type="RefSeq" id="XP_004340575.1">
    <property type="nucleotide sequence ID" value="XM_004340527.1"/>
</dbReference>
<reference evidence="1 2" key="1">
    <citation type="journal article" date="2013" name="Genome Biol.">
        <title>Genome of Acanthamoeba castellanii highlights extensive lateral gene transfer and early evolution of tyrosine kinase signaling.</title>
        <authorList>
            <person name="Clarke M."/>
            <person name="Lohan A.J."/>
            <person name="Liu B."/>
            <person name="Lagkouvardos I."/>
            <person name="Roy S."/>
            <person name="Zafar N."/>
            <person name="Bertelli C."/>
            <person name="Schilde C."/>
            <person name="Kianianmomeni A."/>
            <person name="Burglin T.R."/>
            <person name="Frech C."/>
            <person name="Turcotte B."/>
            <person name="Kopec K.O."/>
            <person name="Synnott J.M."/>
            <person name="Choo C."/>
            <person name="Paponov I."/>
            <person name="Finkler A."/>
            <person name="Soon Heng Tan C."/>
            <person name="Hutchins A.P."/>
            <person name="Weinmeier T."/>
            <person name="Rattei T."/>
            <person name="Chu J.S."/>
            <person name="Gimenez G."/>
            <person name="Irimia M."/>
            <person name="Rigden D.J."/>
            <person name="Fitzpatrick D.A."/>
            <person name="Lorenzo-Morales J."/>
            <person name="Bateman A."/>
            <person name="Chiu C.H."/>
            <person name="Tang P."/>
            <person name="Hegemann P."/>
            <person name="Fromm H."/>
            <person name="Raoult D."/>
            <person name="Greub G."/>
            <person name="Miranda-Saavedra D."/>
            <person name="Chen N."/>
            <person name="Nash P."/>
            <person name="Ginger M.L."/>
            <person name="Horn M."/>
            <person name="Schaap P."/>
            <person name="Caler L."/>
            <person name="Loftus B."/>
        </authorList>
    </citation>
    <scope>NUCLEOTIDE SEQUENCE [LARGE SCALE GENOMIC DNA]</scope>
    <source>
        <strain evidence="1 2">Neff</strain>
    </source>
</reference>
<keyword evidence="2" id="KW-1185">Reference proteome</keyword>
<sequence>MCPHVLPPEGVVTAPSSTVGRVTVGFELKDEDASACLLRAQTFMSQIINSLLANETLGVSQVKTDSFAFAPLAYWEQPPVSGYGVKNFVSFNTPVETIGEAIAVAIANGAQIIQNVQFITSPNSGLDSLRPVLRRNVRQYYLQAQSLALDDAITQAKAIMAKLMCRWDGIYSIVANSPGYGYGHVDYGFAAEASRSFMQASAPVIMNDAEEVRASVTVQFTYSGCIHS</sequence>
<protein>
    <recommendedName>
        <fullName evidence="3">DUF541 domain-containing protein</fullName>
    </recommendedName>
</protein>
<evidence type="ECO:0000313" key="2">
    <source>
        <dbReference type="Proteomes" id="UP000011083"/>
    </source>
</evidence>
<dbReference type="VEuPathDB" id="AmoebaDB:ACA1_154190"/>
<dbReference type="PANTHER" id="PTHR34387:SF2">
    <property type="entry name" value="SLR1258 PROTEIN"/>
    <property type="match status" value="1"/>
</dbReference>